<protein>
    <submittedName>
        <fullName evidence="1">Uncharacterized protein</fullName>
    </submittedName>
</protein>
<dbReference type="EMBL" id="BK014895">
    <property type="protein sequence ID" value="DAD81107.1"/>
    <property type="molecule type" value="Genomic_DNA"/>
</dbReference>
<reference evidence="1" key="1">
    <citation type="journal article" date="2021" name="Proc. Natl. Acad. Sci. U.S.A.">
        <title>A Catalog of Tens of Thousands of Viruses from Human Metagenomes Reveals Hidden Associations with Chronic Diseases.</title>
        <authorList>
            <person name="Tisza M.J."/>
            <person name="Buck C.B."/>
        </authorList>
    </citation>
    <scope>NUCLEOTIDE SEQUENCE</scope>
    <source>
        <strain evidence="1">Ctq1q8</strain>
    </source>
</reference>
<sequence>MKKAELGQLICYLWSNIYQASCADDVEKAFVNCPVRIQKELLEGFTKQAKGYSGDWVDKPENVRKAIKQAEKLLRQTEI</sequence>
<accession>A0A8S5MGR5</accession>
<organism evidence="1">
    <name type="scientific">Siphoviridae sp. ctq1q8</name>
    <dbReference type="NCBI Taxonomy" id="2826467"/>
    <lineage>
        <taxon>Viruses</taxon>
        <taxon>Duplodnaviria</taxon>
        <taxon>Heunggongvirae</taxon>
        <taxon>Uroviricota</taxon>
        <taxon>Caudoviricetes</taxon>
    </lineage>
</organism>
<proteinExistence type="predicted"/>
<name>A0A8S5MGR5_9CAUD</name>
<evidence type="ECO:0000313" key="1">
    <source>
        <dbReference type="EMBL" id="DAD81107.1"/>
    </source>
</evidence>